<protein>
    <recommendedName>
        <fullName evidence="3">Polyketide cyclase / dehydrase and lipid transport</fullName>
    </recommendedName>
</protein>
<reference evidence="1 2" key="1">
    <citation type="submission" date="2016-10" db="EMBL/GenBank/DDBJ databases">
        <authorList>
            <person name="de Groot N.N."/>
        </authorList>
    </citation>
    <scope>NUCLEOTIDE SEQUENCE [LARGE SCALE GENOMIC DNA]</scope>
    <source>
        <strain evidence="1 2">DSM 44149</strain>
    </source>
</reference>
<dbReference type="RefSeq" id="WP_030432057.1">
    <property type="nucleotide sequence ID" value="NZ_JOEF01000023.1"/>
</dbReference>
<gene>
    <name evidence="1" type="ORF">SAMN04489726_1491</name>
</gene>
<evidence type="ECO:0000313" key="2">
    <source>
        <dbReference type="Proteomes" id="UP000183376"/>
    </source>
</evidence>
<organism evidence="1 2">
    <name type="scientific">Allokutzneria albata</name>
    <name type="common">Kibdelosporangium albatum</name>
    <dbReference type="NCBI Taxonomy" id="211114"/>
    <lineage>
        <taxon>Bacteria</taxon>
        <taxon>Bacillati</taxon>
        <taxon>Actinomycetota</taxon>
        <taxon>Actinomycetes</taxon>
        <taxon>Pseudonocardiales</taxon>
        <taxon>Pseudonocardiaceae</taxon>
        <taxon>Allokutzneria</taxon>
    </lineage>
</organism>
<name>A0A1G9T0S2_ALLAB</name>
<dbReference type="SUPFAM" id="SSF55961">
    <property type="entry name" value="Bet v1-like"/>
    <property type="match status" value="1"/>
</dbReference>
<evidence type="ECO:0008006" key="3">
    <source>
        <dbReference type="Google" id="ProtNLM"/>
    </source>
</evidence>
<dbReference type="eggNOG" id="ENOG5032Z7H">
    <property type="taxonomic scope" value="Bacteria"/>
</dbReference>
<keyword evidence="2" id="KW-1185">Reference proteome</keyword>
<dbReference type="AlphaFoldDB" id="A0A1G9T0S2"/>
<accession>A0A1G9T0S2</accession>
<dbReference type="STRING" id="211114.SAMN04489726_1491"/>
<dbReference type="EMBL" id="LT629701">
    <property type="protein sequence ID" value="SDM41240.1"/>
    <property type="molecule type" value="Genomic_DNA"/>
</dbReference>
<dbReference type="Proteomes" id="UP000183376">
    <property type="component" value="Chromosome I"/>
</dbReference>
<sequence>MTPPHLDEHTILIDAAPEAVWAALGDALDRTFSGTVAENYARLVGCPDHAASGPRPLSEGSTIAGFRVTATAPPAELVLEGRHRFSTYALIFRVDRVGPNRSRLRAESRAAFPGVAGRLYRALVVGTGGHVFGVRRLLSGVARAAAR</sequence>
<dbReference type="OrthoDB" id="164904at2"/>
<proteinExistence type="predicted"/>
<evidence type="ECO:0000313" key="1">
    <source>
        <dbReference type="EMBL" id="SDM41240.1"/>
    </source>
</evidence>